<dbReference type="Pfam" id="PF26082">
    <property type="entry name" value="zf-C2H2_AcuF"/>
    <property type="match status" value="1"/>
</dbReference>
<dbReference type="SMART" id="SM00355">
    <property type="entry name" value="ZnF_C2H2"/>
    <property type="match status" value="3"/>
</dbReference>
<dbReference type="AlphaFoldDB" id="A0A6G1HGX5"/>
<evidence type="ECO:0000256" key="1">
    <source>
        <dbReference type="SAM" id="MobiDB-lite"/>
    </source>
</evidence>
<feature type="domain" description="C2H2-type" evidence="2">
    <location>
        <begin position="326"/>
        <end position="352"/>
    </location>
</feature>
<protein>
    <recommendedName>
        <fullName evidence="2">C2H2-type domain-containing protein</fullName>
    </recommendedName>
</protein>
<dbReference type="EMBL" id="ML977137">
    <property type="protein sequence ID" value="KAF1992334.1"/>
    <property type="molecule type" value="Genomic_DNA"/>
</dbReference>
<evidence type="ECO:0000313" key="3">
    <source>
        <dbReference type="EMBL" id="KAF1992334.1"/>
    </source>
</evidence>
<dbReference type="OrthoDB" id="6133115at2759"/>
<organism evidence="3 4">
    <name type="scientific">Aulographum hederae CBS 113979</name>
    <dbReference type="NCBI Taxonomy" id="1176131"/>
    <lineage>
        <taxon>Eukaryota</taxon>
        <taxon>Fungi</taxon>
        <taxon>Dikarya</taxon>
        <taxon>Ascomycota</taxon>
        <taxon>Pezizomycotina</taxon>
        <taxon>Dothideomycetes</taxon>
        <taxon>Pleosporomycetidae</taxon>
        <taxon>Aulographales</taxon>
        <taxon>Aulographaceae</taxon>
    </lineage>
</organism>
<accession>A0A6G1HGX5</accession>
<dbReference type="PANTHER" id="PTHR35391:SF7">
    <property type="entry name" value="C2H2-TYPE DOMAIN-CONTAINING PROTEIN"/>
    <property type="match status" value="1"/>
</dbReference>
<reference evidence="3" key="1">
    <citation type="journal article" date="2020" name="Stud. Mycol.">
        <title>101 Dothideomycetes genomes: a test case for predicting lifestyles and emergence of pathogens.</title>
        <authorList>
            <person name="Haridas S."/>
            <person name="Albert R."/>
            <person name="Binder M."/>
            <person name="Bloem J."/>
            <person name="Labutti K."/>
            <person name="Salamov A."/>
            <person name="Andreopoulos B."/>
            <person name="Baker S."/>
            <person name="Barry K."/>
            <person name="Bills G."/>
            <person name="Bluhm B."/>
            <person name="Cannon C."/>
            <person name="Castanera R."/>
            <person name="Culley D."/>
            <person name="Daum C."/>
            <person name="Ezra D."/>
            <person name="Gonzalez J."/>
            <person name="Henrissat B."/>
            <person name="Kuo A."/>
            <person name="Liang C."/>
            <person name="Lipzen A."/>
            <person name="Lutzoni F."/>
            <person name="Magnuson J."/>
            <person name="Mondo S."/>
            <person name="Nolan M."/>
            <person name="Ohm R."/>
            <person name="Pangilinan J."/>
            <person name="Park H.-J."/>
            <person name="Ramirez L."/>
            <person name="Alfaro M."/>
            <person name="Sun H."/>
            <person name="Tritt A."/>
            <person name="Yoshinaga Y."/>
            <person name="Zwiers L.-H."/>
            <person name="Turgeon B."/>
            <person name="Goodwin S."/>
            <person name="Spatafora J."/>
            <person name="Crous P."/>
            <person name="Grigoriev I."/>
        </authorList>
    </citation>
    <scope>NUCLEOTIDE SEQUENCE</scope>
    <source>
        <strain evidence="3">CBS 113979</strain>
    </source>
</reference>
<dbReference type="InterPro" id="IPR058925">
    <property type="entry name" value="zf-C2H2_AcuF"/>
</dbReference>
<feature type="compositionally biased region" description="Polar residues" evidence="1">
    <location>
        <begin position="488"/>
        <end position="508"/>
    </location>
</feature>
<dbReference type="Proteomes" id="UP000800041">
    <property type="component" value="Unassembled WGS sequence"/>
</dbReference>
<feature type="region of interest" description="Disordered" evidence="1">
    <location>
        <begin position="216"/>
        <end position="278"/>
    </location>
</feature>
<keyword evidence="4" id="KW-1185">Reference proteome</keyword>
<feature type="compositionally biased region" description="Acidic residues" evidence="1">
    <location>
        <begin position="80"/>
        <end position="97"/>
    </location>
</feature>
<feature type="domain" description="C2H2-type" evidence="2">
    <location>
        <begin position="356"/>
        <end position="380"/>
    </location>
</feature>
<feature type="domain" description="C2H2-type" evidence="2">
    <location>
        <begin position="298"/>
        <end position="320"/>
    </location>
</feature>
<sequence>MANTVRTTDVPDLVDDASITAELERFKIWAGNIGALQLLTSHISLDYRLRASPKVFSQTLEDLYEIASGLRENRHGFVADDSDDADSDDPSTEDETGTEVSEATEIFETARESITALFKISMLIRKATPRDRYVRALAVSEKPFDESFDINHVAQKFPKLSTPENEWLKIRLGKAITHRRQFLRYCRDHREKSGIDPTLAGIHDGAHDLGVEKMRPAGPVQHSHHFDQSQKAKTNKGSTLAPTKASTHVEPAEGDPLAISDDDQSQTTLATSVGAEDEEDRLRIPSLADVVGDPDTPFECPYCKGIQSFKTDRTWRKHVLRDLKAYVCTFESCSSSMFSERRAWFDHELSDHRSQWQCNFCSRAPYSHAQELESHLKRCHVQDLGPEQLSALVQLSCQPVLSIAAKDCPFCDEYEPAVRAKNPQIPAKETISVSREQFRKHLASHMEQLALFGIPRGYLEETKNEADAGSDGVRESQFNFDGIHNWNARGTNSESQGSEVHRLSSSLPSDLVDRGDNAAKSEPFPQFLPDEPTHSPHSRNNQPGRSLLLPRLKNILLRSHGSKLSSSDEAFFEQFDYESLGDLDYETEDYWNSPEVLERLVQAYYSWKTSSPSVITTPLHVRIQSFELLESLRDEIKRKSPGAGLELHSFEDNDGAYHQVLTRNDHYEVTDAAGVALPNCDPVSFKSNYVSETSQILQKIAQYHCVSNLFNDKSQLNQSFLFQVSDKSSLEVSHGDIVVISLENKTLETAARTLYFTVFNLKPNWTVQQLTSPRFQLDPANRTRTANLRMKIPEYAKVQEIQDIIMVVVTTQPIGLEGLATGGENFGGNIDALERMNTVLHILEEASRKSVWPRSRDAKLDGDVVDDWQTAKIVITTKRANADVFV</sequence>
<name>A0A6G1HGX5_9PEZI</name>
<evidence type="ECO:0000313" key="4">
    <source>
        <dbReference type="Proteomes" id="UP000800041"/>
    </source>
</evidence>
<feature type="compositionally biased region" description="Polar residues" evidence="1">
    <location>
        <begin position="231"/>
        <end position="246"/>
    </location>
</feature>
<dbReference type="PANTHER" id="PTHR35391">
    <property type="entry name" value="C2H2-TYPE DOMAIN-CONTAINING PROTEIN-RELATED"/>
    <property type="match status" value="1"/>
</dbReference>
<feature type="region of interest" description="Disordered" evidence="1">
    <location>
        <begin position="76"/>
        <end position="101"/>
    </location>
</feature>
<dbReference type="InterPro" id="IPR013087">
    <property type="entry name" value="Znf_C2H2_type"/>
</dbReference>
<feature type="region of interest" description="Disordered" evidence="1">
    <location>
        <begin position="484"/>
        <end position="545"/>
    </location>
</feature>
<gene>
    <name evidence="3" type="ORF">K402DRAFT_458750</name>
</gene>
<evidence type="ECO:0000259" key="2">
    <source>
        <dbReference type="SMART" id="SM00355"/>
    </source>
</evidence>
<proteinExistence type="predicted"/>